<dbReference type="EMBL" id="MCFF01000092">
    <property type="protein sequence ID" value="ORY93704.1"/>
    <property type="molecule type" value="Genomic_DNA"/>
</dbReference>
<dbReference type="GeneID" id="33568849"/>
<evidence type="ECO:0000313" key="1">
    <source>
        <dbReference type="EMBL" id="ORY93704.1"/>
    </source>
</evidence>
<reference evidence="1 2" key="1">
    <citation type="submission" date="2016-07" db="EMBL/GenBank/DDBJ databases">
        <title>Pervasive Adenine N6-methylation of Active Genes in Fungi.</title>
        <authorList>
            <consortium name="DOE Joint Genome Institute"/>
            <person name="Mondo S.J."/>
            <person name="Dannebaum R.O."/>
            <person name="Kuo R.C."/>
            <person name="Labutti K."/>
            <person name="Haridas S."/>
            <person name="Kuo A."/>
            <person name="Salamov A."/>
            <person name="Ahrendt S.R."/>
            <person name="Lipzen A."/>
            <person name="Sullivan W."/>
            <person name="Andreopoulos W.B."/>
            <person name="Clum A."/>
            <person name="Lindquist E."/>
            <person name="Daum C."/>
            <person name="Ramamoorthy G.K."/>
            <person name="Gryganskyi A."/>
            <person name="Culley D."/>
            <person name="Magnuson J.K."/>
            <person name="James T.Y."/>
            <person name="O'Malley M.A."/>
            <person name="Stajich J.E."/>
            <person name="Spatafora J.W."/>
            <person name="Visel A."/>
            <person name="Grigoriev I.V."/>
        </authorList>
    </citation>
    <scope>NUCLEOTIDE SEQUENCE [LARGE SCALE GENOMIC DNA]</scope>
    <source>
        <strain evidence="1 2">NRRL 3116</strain>
    </source>
</reference>
<name>A0A1Y2G541_9FUNG</name>
<evidence type="ECO:0000313" key="2">
    <source>
        <dbReference type="Proteomes" id="UP000193648"/>
    </source>
</evidence>
<proteinExistence type="predicted"/>
<protein>
    <submittedName>
        <fullName evidence="1">Uncharacterized protein</fullName>
    </submittedName>
</protein>
<dbReference type="RefSeq" id="XP_021875199.1">
    <property type="nucleotide sequence ID" value="XM_022027006.1"/>
</dbReference>
<organism evidence="1 2">
    <name type="scientific">Lobosporangium transversale</name>
    <dbReference type="NCBI Taxonomy" id="64571"/>
    <lineage>
        <taxon>Eukaryota</taxon>
        <taxon>Fungi</taxon>
        <taxon>Fungi incertae sedis</taxon>
        <taxon>Mucoromycota</taxon>
        <taxon>Mortierellomycotina</taxon>
        <taxon>Mortierellomycetes</taxon>
        <taxon>Mortierellales</taxon>
        <taxon>Mortierellaceae</taxon>
        <taxon>Lobosporangium</taxon>
    </lineage>
</organism>
<dbReference type="Proteomes" id="UP000193648">
    <property type="component" value="Unassembled WGS sequence"/>
</dbReference>
<sequence length="228" mass="26562">MSIISRTSGWPGLQATTASSSLCGVKRLFEHAQGTSSDSIKLKCTFFSCHTRPIHTSDAHIHDPVITHFTIEKKKWYFFTSYPPPRRGPRISFPPFCSLQWDADKIEKLRAQLTLLASIAWLHYIECNQYQEALVGILQKGLVADFVTILQWWLPLASIRGSYSPSFDVQQWIGLHYSPYQTHYLRHPTYHNYYPCHYFRSPYCPQGRRHTHQKERSSLELNTAWDKD</sequence>
<accession>A0A1Y2G541</accession>
<dbReference type="InParanoid" id="A0A1Y2G541"/>
<gene>
    <name evidence="1" type="ORF">BCR41DRAFT_376017</name>
</gene>
<dbReference type="AlphaFoldDB" id="A0A1Y2G541"/>
<comment type="caution">
    <text evidence="1">The sequence shown here is derived from an EMBL/GenBank/DDBJ whole genome shotgun (WGS) entry which is preliminary data.</text>
</comment>
<keyword evidence="2" id="KW-1185">Reference proteome</keyword>